<evidence type="ECO:0000313" key="1">
    <source>
        <dbReference type="EMBL" id="WAJ27523.1"/>
    </source>
</evidence>
<name>A0ACD4NL57_9HYPH</name>
<dbReference type="Proteomes" id="UP001163223">
    <property type="component" value="Chromosome"/>
</dbReference>
<accession>A0ACD4NL57</accession>
<proteinExistence type="predicted"/>
<protein>
    <submittedName>
        <fullName evidence="1">Uncharacterized protein</fullName>
    </submittedName>
</protein>
<evidence type="ECO:0000313" key="2">
    <source>
        <dbReference type="Proteomes" id="UP001163223"/>
    </source>
</evidence>
<keyword evidence="2" id="KW-1185">Reference proteome</keyword>
<organism evidence="1 2">
    <name type="scientific">Antarcticirhabdus aurantiaca</name>
    <dbReference type="NCBI Taxonomy" id="2606717"/>
    <lineage>
        <taxon>Bacteria</taxon>
        <taxon>Pseudomonadati</taxon>
        <taxon>Pseudomonadota</taxon>
        <taxon>Alphaproteobacteria</taxon>
        <taxon>Hyphomicrobiales</taxon>
        <taxon>Aurantimonadaceae</taxon>
        <taxon>Antarcticirhabdus</taxon>
    </lineage>
</organism>
<reference evidence="1" key="1">
    <citation type="submission" date="2022-11" db="EMBL/GenBank/DDBJ databases">
        <title>beta-Carotene-producing bacterium, Jeongeuplla avenae sp. nov., alleviates the salt stress of Arabidopsis seedlings.</title>
        <authorList>
            <person name="Jiang L."/>
            <person name="Lee J."/>
        </authorList>
    </citation>
    <scope>NUCLEOTIDE SEQUENCE</scope>
    <source>
        <strain evidence="1">DY_R2A_6</strain>
    </source>
</reference>
<gene>
    <name evidence="1" type="ORF">OXU80_22180</name>
</gene>
<dbReference type="EMBL" id="CP113520">
    <property type="protein sequence ID" value="WAJ27523.1"/>
    <property type="molecule type" value="Genomic_DNA"/>
</dbReference>
<sequence>MMAVLIVEPIRHIAHSLNIKALEWVMSLGAALFGYALLQPGSTFGLSPSYDVIAASLAYIHGTEETMGWSIVILAIIRFVILGINGLWKASPSARCGMSAAYALLWFFVFFGMWNAVGFASTGTGIYLALMVGELINMARTAYEWGLLRKTAAEDTRHEPHTGH</sequence>